<dbReference type="SUPFAM" id="SSF57850">
    <property type="entry name" value="RING/U-box"/>
    <property type="match status" value="1"/>
</dbReference>
<feature type="compositionally biased region" description="Pro residues" evidence="1">
    <location>
        <begin position="463"/>
        <end position="473"/>
    </location>
</feature>
<feature type="compositionally biased region" description="Polar residues" evidence="1">
    <location>
        <begin position="362"/>
        <end position="374"/>
    </location>
</feature>
<feature type="compositionally biased region" description="Basic residues" evidence="1">
    <location>
        <begin position="218"/>
        <end position="228"/>
    </location>
</feature>
<dbReference type="InterPro" id="IPR013083">
    <property type="entry name" value="Znf_RING/FYVE/PHD"/>
</dbReference>
<protein>
    <recommendedName>
        <fullName evidence="2">RING-type domain-containing protein</fullName>
    </recommendedName>
</protein>
<proteinExistence type="predicted"/>
<evidence type="ECO:0000256" key="1">
    <source>
        <dbReference type="SAM" id="MobiDB-lite"/>
    </source>
</evidence>
<dbReference type="Gene3D" id="3.30.40.10">
    <property type="entry name" value="Zinc/RING finger domain, C3HC4 (zinc finger)"/>
    <property type="match status" value="1"/>
</dbReference>
<evidence type="ECO:0000313" key="4">
    <source>
        <dbReference type="Proteomes" id="UP000218209"/>
    </source>
</evidence>
<accession>A0A1X6NZ42</accession>
<keyword evidence="4" id="KW-1185">Reference proteome</keyword>
<gene>
    <name evidence="3" type="ORF">BU14_0332s0015</name>
</gene>
<reference evidence="3 4" key="1">
    <citation type="submission" date="2017-03" db="EMBL/GenBank/DDBJ databases">
        <title>WGS assembly of Porphyra umbilicalis.</title>
        <authorList>
            <person name="Brawley S.H."/>
            <person name="Blouin N.A."/>
            <person name="Ficko-Blean E."/>
            <person name="Wheeler G.L."/>
            <person name="Lohr M."/>
            <person name="Goodson H.V."/>
            <person name="Jenkins J.W."/>
            <person name="Blaby-Haas C.E."/>
            <person name="Helliwell K.E."/>
            <person name="Chan C."/>
            <person name="Marriage T."/>
            <person name="Bhattacharya D."/>
            <person name="Klein A.S."/>
            <person name="Badis Y."/>
            <person name="Brodie J."/>
            <person name="Cao Y."/>
            <person name="Collen J."/>
            <person name="Dittami S.M."/>
            <person name="Gachon C.M."/>
            <person name="Green B.R."/>
            <person name="Karpowicz S."/>
            <person name="Kim J.W."/>
            <person name="Kudahl U."/>
            <person name="Lin S."/>
            <person name="Michel G."/>
            <person name="Mittag M."/>
            <person name="Olson B.J."/>
            <person name="Pangilinan J."/>
            <person name="Peng Y."/>
            <person name="Qiu H."/>
            <person name="Shu S."/>
            <person name="Singer J.T."/>
            <person name="Smith A.G."/>
            <person name="Sprecher B.N."/>
            <person name="Wagner V."/>
            <person name="Wang W."/>
            <person name="Wang Z.-Y."/>
            <person name="Yan J."/>
            <person name="Yarish C."/>
            <person name="Zoeuner-Riek S."/>
            <person name="Zhuang Y."/>
            <person name="Zou Y."/>
            <person name="Lindquist E.A."/>
            <person name="Grimwood J."/>
            <person name="Barry K."/>
            <person name="Rokhsar D.S."/>
            <person name="Schmutz J."/>
            <person name="Stiller J.W."/>
            <person name="Grossman A.R."/>
            <person name="Prochnik S.E."/>
        </authorList>
    </citation>
    <scope>NUCLEOTIDE SEQUENCE [LARGE SCALE GENOMIC DNA]</scope>
    <source>
        <strain evidence="3">4086291</strain>
    </source>
</reference>
<dbReference type="Pfam" id="PF13639">
    <property type="entry name" value="zf-RING_2"/>
    <property type="match status" value="1"/>
</dbReference>
<feature type="domain" description="RING-type" evidence="2">
    <location>
        <begin position="477"/>
        <end position="507"/>
    </location>
</feature>
<evidence type="ECO:0000313" key="3">
    <source>
        <dbReference type="EMBL" id="OSX73663.1"/>
    </source>
</evidence>
<evidence type="ECO:0000259" key="2">
    <source>
        <dbReference type="Pfam" id="PF13639"/>
    </source>
</evidence>
<sequence>MPGTCRCPARRVCMFVHGGGSRRVHVVGYFPWETNSSSTTARRSRAYPGHVHYCIAVFPILADPDKNNLQSAQLLIGRELFLSGSAKIGETAIPLRPSSPPLSTFRVRIFSIHSCESHISRFVVDFVGTDNVGGETACHQMAQLLQGNHISSRTRPKRRTSHWMRTVARRPWSRSFNTPRDLPRRGGSCQDHPGHHDGGLAGSRQTPRDGDWRGPGLPRRRVARRRGRTAVDARRPPSAGTLHDRLGVAPAPRDATPTVHPLHHSLPCASAEPAPSVPHACCHRLFFRHPPRRPVRSRLSRPPPSFIPSLGPTCPPRPILGAAHLSAPCPPARPCLADSLRSRRVRGSDGQAGRRPPMQRLSPLSLSGHQSTQRQDGHLWWSNPGGGPSKPRLVRRPSGRSPAGGPSTLRPQRRQQREARTATTLPVATPQQSGGSGRRGGRRGGRCRGAPPPTPSYDRRRSVPPPLRRPFPPRNGDAAEALPCAHVFHARCVAAALRACRACPVCRTPVEGRGDRRRPHASASTGGGEVSRGDAFVAVGPPVIEHRDGWGARPSGGAADAPRGGAPLPTARDSWLELPSSMPFDLRALSVPFLQASRSPDGDRAWWIDAPPPPSFDGLEEPCMTPAVPLCDPSIWLC</sequence>
<feature type="region of interest" description="Disordered" evidence="1">
    <location>
        <begin position="548"/>
        <end position="571"/>
    </location>
</feature>
<dbReference type="InterPro" id="IPR001841">
    <property type="entry name" value="Znf_RING"/>
</dbReference>
<dbReference type="AlphaFoldDB" id="A0A1X6NZ42"/>
<dbReference type="Proteomes" id="UP000218209">
    <property type="component" value="Unassembled WGS sequence"/>
</dbReference>
<feature type="region of interest" description="Disordered" evidence="1">
    <location>
        <begin position="509"/>
        <end position="534"/>
    </location>
</feature>
<feature type="region of interest" description="Disordered" evidence="1">
    <location>
        <begin position="334"/>
        <end position="474"/>
    </location>
</feature>
<feature type="compositionally biased region" description="Low complexity" evidence="1">
    <location>
        <begin position="551"/>
        <end position="569"/>
    </location>
</feature>
<name>A0A1X6NZ42_PORUM</name>
<dbReference type="EMBL" id="KV918984">
    <property type="protein sequence ID" value="OSX73663.1"/>
    <property type="molecule type" value="Genomic_DNA"/>
</dbReference>
<feature type="region of interest" description="Disordered" evidence="1">
    <location>
        <begin position="174"/>
        <end position="258"/>
    </location>
</feature>
<organism evidence="3 4">
    <name type="scientific">Porphyra umbilicalis</name>
    <name type="common">Purple laver</name>
    <name type="synonym">Red alga</name>
    <dbReference type="NCBI Taxonomy" id="2786"/>
    <lineage>
        <taxon>Eukaryota</taxon>
        <taxon>Rhodophyta</taxon>
        <taxon>Bangiophyceae</taxon>
        <taxon>Bangiales</taxon>
        <taxon>Bangiaceae</taxon>
        <taxon>Porphyra</taxon>
    </lineage>
</organism>